<feature type="compositionally biased region" description="Polar residues" evidence="1">
    <location>
        <begin position="2619"/>
        <end position="2637"/>
    </location>
</feature>
<feature type="compositionally biased region" description="Basic and acidic residues" evidence="1">
    <location>
        <begin position="2595"/>
        <end position="2613"/>
    </location>
</feature>
<dbReference type="Pfam" id="PF15392">
    <property type="entry name" value="Joubert"/>
    <property type="match status" value="1"/>
</dbReference>
<comment type="caution">
    <text evidence="2">The sequence shown here is derived from an EMBL/GenBank/DDBJ whole genome shotgun (WGS) entry which is preliminary data.</text>
</comment>
<feature type="compositionally biased region" description="Basic and acidic residues" evidence="1">
    <location>
        <begin position="1902"/>
        <end position="1920"/>
    </location>
</feature>
<feature type="region of interest" description="Disordered" evidence="1">
    <location>
        <begin position="1752"/>
        <end position="1854"/>
    </location>
</feature>
<dbReference type="PANTHER" id="PTHR14492:SF4">
    <property type="entry name" value="CILIOGENESIS AND PLANAR POLARITY EFFECTOR 1"/>
    <property type="match status" value="1"/>
</dbReference>
<feature type="region of interest" description="Disordered" evidence="1">
    <location>
        <begin position="3093"/>
        <end position="3130"/>
    </location>
</feature>
<feature type="compositionally biased region" description="Polar residues" evidence="1">
    <location>
        <begin position="1767"/>
        <end position="1780"/>
    </location>
</feature>
<dbReference type="Proteomes" id="UP001186944">
    <property type="component" value="Unassembled WGS sequence"/>
</dbReference>
<feature type="compositionally biased region" description="Basic and acidic residues" evidence="1">
    <location>
        <begin position="2827"/>
        <end position="2850"/>
    </location>
</feature>
<feature type="region of interest" description="Disordered" evidence="1">
    <location>
        <begin position="2211"/>
        <end position="2298"/>
    </location>
</feature>
<feature type="compositionally biased region" description="Acidic residues" evidence="1">
    <location>
        <begin position="2282"/>
        <end position="2295"/>
    </location>
</feature>
<feature type="compositionally biased region" description="Polar residues" evidence="1">
    <location>
        <begin position="2079"/>
        <end position="2088"/>
    </location>
</feature>
<feature type="region of interest" description="Disordered" evidence="1">
    <location>
        <begin position="2066"/>
        <end position="2108"/>
    </location>
</feature>
<feature type="compositionally biased region" description="Polar residues" evidence="1">
    <location>
        <begin position="2878"/>
        <end position="2887"/>
    </location>
</feature>
<gene>
    <name evidence="2" type="ORF">FSP39_019445</name>
</gene>
<feature type="compositionally biased region" description="Polar residues" evidence="1">
    <location>
        <begin position="1687"/>
        <end position="1703"/>
    </location>
</feature>
<feature type="compositionally biased region" description="Basic and acidic residues" evidence="1">
    <location>
        <begin position="2211"/>
        <end position="2229"/>
    </location>
</feature>
<feature type="region of interest" description="Disordered" evidence="1">
    <location>
        <begin position="1511"/>
        <end position="1551"/>
    </location>
</feature>
<feature type="compositionally biased region" description="Basic and acidic residues" evidence="1">
    <location>
        <begin position="1929"/>
        <end position="1938"/>
    </location>
</feature>
<feature type="compositionally biased region" description="Basic and acidic residues" evidence="1">
    <location>
        <begin position="3007"/>
        <end position="3021"/>
    </location>
</feature>
<dbReference type="PANTHER" id="PTHR14492">
    <property type="entry name" value="JBTS17"/>
    <property type="match status" value="1"/>
</dbReference>
<name>A0AA88Y8F2_PINIB</name>
<feature type="region of interest" description="Disordered" evidence="1">
    <location>
        <begin position="2977"/>
        <end position="3081"/>
    </location>
</feature>
<dbReference type="EMBL" id="VSWD01000010">
    <property type="protein sequence ID" value="KAK3091381.1"/>
    <property type="molecule type" value="Genomic_DNA"/>
</dbReference>
<feature type="compositionally biased region" description="Basic and acidic residues" evidence="1">
    <location>
        <begin position="2778"/>
        <end position="2795"/>
    </location>
</feature>
<proteinExistence type="predicted"/>
<protein>
    <submittedName>
        <fullName evidence="2">Uncharacterized protein</fullName>
    </submittedName>
</protein>
<organism evidence="2 3">
    <name type="scientific">Pinctada imbricata</name>
    <name type="common">Atlantic pearl-oyster</name>
    <name type="synonym">Pinctada martensii</name>
    <dbReference type="NCBI Taxonomy" id="66713"/>
    <lineage>
        <taxon>Eukaryota</taxon>
        <taxon>Metazoa</taxon>
        <taxon>Spiralia</taxon>
        <taxon>Lophotrochozoa</taxon>
        <taxon>Mollusca</taxon>
        <taxon>Bivalvia</taxon>
        <taxon>Autobranchia</taxon>
        <taxon>Pteriomorphia</taxon>
        <taxon>Pterioida</taxon>
        <taxon>Pterioidea</taxon>
        <taxon>Pteriidae</taxon>
        <taxon>Pinctada</taxon>
    </lineage>
</organism>
<feature type="region of interest" description="Disordered" evidence="1">
    <location>
        <begin position="1386"/>
        <end position="1406"/>
    </location>
</feature>
<feature type="region of interest" description="Disordered" evidence="1">
    <location>
        <begin position="2592"/>
        <end position="2640"/>
    </location>
</feature>
<evidence type="ECO:0000313" key="2">
    <source>
        <dbReference type="EMBL" id="KAK3091381.1"/>
    </source>
</evidence>
<evidence type="ECO:0000256" key="1">
    <source>
        <dbReference type="SAM" id="MobiDB-lite"/>
    </source>
</evidence>
<feature type="region of interest" description="Disordered" evidence="1">
    <location>
        <begin position="1889"/>
        <end position="1997"/>
    </location>
</feature>
<reference evidence="2" key="1">
    <citation type="submission" date="2019-08" db="EMBL/GenBank/DDBJ databases">
        <title>The improved chromosome-level genome for the pearl oyster Pinctada fucata martensii using PacBio sequencing and Hi-C.</title>
        <authorList>
            <person name="Zheng Z."/>
        </authorList>
    </citation>
    <scope>NUCLEOTIDE SEQUENCE</scope>
    <source>
        <strain evidence="2">ZZ-2019</strain>
        <tissue evidence="2">Adductor muscle</tissue>
    </source>
</reference>
<feature type="compositionally biased region" description="Basic and acidic residues" evidence="1">
    <location>
        <begin position="2742"/>
        <end position="2769"/>
    </location>
</feature>
<evidence type="ECO:0000313" key="3">
    <source>
        <dbReference type="Proteomes" id="UP001186944"/>
    </source>
</evidence>
<feature type="region of interest" description="Disordered" evidence="1">
    <location>
        <begin position="1669"/>
        <end position="1706"/>
    </location>
</feature>
<accession>A0AA88Y8F2</accession>
<feature type="region of interest" description="Disordered" evidence="1">
    <location>
        <begin position="3180"/>
        <end position="3204"/>
    </location>
</feature>
<dbReference type="InterPro" id="IPR028236">
    <property type="entry name" value="CPLANE1"/>
</dbReference>
<keyword evidence="3" id="KW-1185">Reference proteome</keyword>
<feature type="compositionally biased region" description="Basic and acidic residues" evidence="1">
    <location>
        <begin position="1823"/>
        <end position="1833"/>
    </location>
</feature>
<feature type="compositionally biased region" description="Polar residues" evidence="1">
    <location>
        <begin position="1522"/>
        <end position="1551"/>
    </location>
</feature>
<feature type="compositionally biased region" description="Basic and acidic residues" evidence="1">
    <location>
        <begin position="2804"/>
        <end position="2819"/>
    </location>
</feature>
<feature type="compositionally biased region" description="Basic and acidic residues" evidence="1">
    <location>
        <begin position="3037"/>
        <end position="3076"/>
    </location>
</feature>
<feature type="compositionally biased region" description="Basic and acidic residues" evidence="1">
    <location>
        <begin position="2249"/>
        <end position="2262"/>
    </location>
</feature>
<sequence>MKLNLELLASTNIKRKKPWPQIVWIGDEYESLLLLDQDTRRASVLYVPSGKTKRRINKVSPLIQDTVAANSTRNGHFLLGLQHTGEVFVWYKDKDIVKTIRGLEGIVQPQDLLHGQAKVYASDDLSHVVVTVATDHVYIWDRNGVDNGFSSSSPDLVGTWNGVTVPKDIDIPRSKDCKEFSSDVIFFTHQSLGQCCQCSMIFNNSVDLCVVTLLLRFNKGAKVHSENLASFHVEWNVIQYPFDRIVQGFQPINSRGSLVTSYTRTGQVIAVAANQNRPSKTSVLFVSPLTDTVLVSNLKGCGVRDQRSKRGRNYWVSDMSWTSDDLFLACMMKSGLVSLITRLGEPMVIQTITNRGVEMGPSHFLPLHPLQIISADNEGHVFDKDGRPVSPCSTTSDLDTQRQRFSVTTHPSLPIILFSDGFMVTVAQMREDMTNLTLMRDLLIRSSQHLKDIRDINDLDLAVFDAYSLPSHREGKHGKSVPEKQKKSFRFEEPENLNSTLDSDLSLIEQDKHGLAAMNAGKISFAECDSPVIDPDNFSGLTGMKLLMRHFQTSENYLTSIWRLAVSYPEPWNNESESVIKQTINSLIKLFAVMLECPGIENILSKDKQASTAAQNPRLFSVIQTYRKTFELLRFDIINQNLMAIALKFVNDSLTLVLNSQTLQKTDPRMKTLSGCYALLKFSESLINRVYMWVPKDAPYTGLPPDAPGHQKHAYEPAILMKAQMSPRSAAREIIYADPRTLGLDQQAQLPGRRLCGSWKLLYKALVQYQTHVYKTGLNREVESVNNLVFAVEQTIRQIDGEVPLIQSPKISKGERYSLDGMHTMAVDAWQNQLKAISDKADGEKMVQVLHSVLYTFIMRGELGKAVDFVDSLVVQVNVKNALTDQLPQCRPGQEKPPLMTIMACTLKSQESIEPQFIPCIKDRPVRQLVQTMARFMSAYFTNQTMYIFPPHSPQPLPSVHMGASVINSRIIPQYHSELNSKIAKDCLSKTWSTERALEYLLLSGLVCEAAWFADKMGDWKAGFLLSVGCEEHRKMIPKLYNKKRKPLQLPGSLLPEAILKQKLEALIRLDRRSSPTNSASERNQEFIPIDDETNIVQLSRTLEDILLAGVISNIEIVPWLLSILVEKLKQIVSRLSPLVPQDFYLPAPPMYCPQPADTSQEGKPKDVEKEKKCRFQASSLIQMILLVMNSSHISLPAIRWYTKELAGIQERAAQFKTTTEGPCLEIPDVLQDLCATDSALGDIQRVPAVRDTLKCVRDFYTLLWLLHCRDKLSYNLRSREAYLNNVNYQDYVRDSWESKDGEQWIKECFTTLQWAVHMLTFSRFLPDEGCIYKVILSLLHELPNTEKTADILAEHFYDAENLDVEVQEKLEKFLDDWKSVIIEPEDDGKSAKPEQQEAEDDESEVRKSVTFYEASPRGKSLSVYFTKQCEVVMKLLKKKSKMYGVYEEFVFDESGKIPCGTLTSTMPLDKSIFSIGSRPFETKLSFLEFLDTFSAITYTKLLDTEKRVKLNHKQDSKGSRQKSQGLFRSLSNGQEQKSQSPQKTKETTYSQPSVDQAWSLDVNFGRKYDNLKYILHWLAVWSQKQHSLGLNWKGEKDLAFKPAMRIEVHPQLVLLSFWLIEHKYCPVEKQQPTNGSLKASSSLGSQANQMHIQDIAQHVNAQVLDAVRRKTNGKHPRRKKKGGQNPGTHSGSGLESSGNQTGLDEDTNQIKSAYQDVLNGNDSSSLEVSSLELHEYGEELKPTLTLINEHGSMRNSKRMSRRQNDGKQNISTLDRTYYQSPERRHESRSQSREFRSPDRGRSHTPDTSTPISQRSSRRRSRDRREVREEEFASRNVGHSESGYHGNQGNGFGNDLAQQLQQIVRGELRRMMEAQHRSMMAMMGAFDDTMTPEGQARNYPKSRSEDYRSSRRGDSRREASPQRNTMTVEELHTAERARTQRSSPGRRPRTNEALAELRNLQESTQRPRRKSRSPSQGRSPGGEGQPLTVSALQGGAHSVDRRFREEQNQDGELYPRFLRVSHAERDISDVPNLPPIPMPAWTEDTRPKEIQVSQYGIPQMPLLQLDRGPAPQITPRPQVGSSMPQFPASQPYHPPPRGEDSHAPYFAPPPPSSLVYQQEYLPPPPQMQAEQRGTSQGSRLIEMPLLKLVPEEKPFLGEPTFGRLIDPSVLVSEEQRQEQAEMERRRPIMEFFKEQTDLLEAQRKEKIGKQLLKADLKSPEKIQDKEQGRSRTPRRRQRRLPEPSESETEVEKEKSLSVRERVATPQKELSETQRPPVVSSEGPEEEEEETEEDVEAEKIYDGYAIQPGSFENYLEMDQKDFEADTNARIQYKTAMIMKQQRAREKRKKVDFPTMTKNYEDAEIETGASLEMEQRRFAEAATSITKDTGVDPIQEAILQYNRARQGVALPPDIYLGLRFNDGEGQPGSDIIGDRGEKPKGRSYINVVDLDAEAVLNDLSRKPDKEIQQDLGFKSQSATMTSAVEGQGQDLSKVEESMREALRPRGEPGPVQVSTKQDSVTVKMFESTGVTGNRLSVAVLPRESVQGSRGAILERLRDMGRQMEAIDQMSSNVERGFQNTKLMLGTLEALTDVDEGEPVRKSTEDSVRKSKEKMTPKKSARTPTVSARTTARTPKTSSIESRKETADLVKMSGLSGISDIIGEMVEKGDIDLEEAGFSEQEAVRLADKLKTSARSAHTVEEQDRIRKSLEYLENISREARTEEEARAKEEERAHLHAWMLEKRSERMREYKQKRSELREHERRPFKPDQDSAFKTTYTTGKDRKLQGKSDMRHRLQEAQDLMGDILMDKPELPPDLPARERSPKRKRSPPRDQSPRYKTRDFSPSVKARDRSPMYGARDVSPPYRPRDQSPVYQRRDGSPKQQTRTLQYGQRDVSPKRQTVTISPEVKRKEYHSHIPVAQYKQTPVKAPLRRDKSPAKEQPPPPVVPRLKLMDSDEFMQKTGETTGEINAYQKIVEEMEESQEFTPVPRKPAKEKEPDVPSGKVYKQKSFKDLVRLQRPEITRKKPPSQAPMSEAMMEELGRSSDEEYDTERTTHRELSVREKERLYGSKHLPGEMKRRSPRQVKTYAERLKEMKSKQKYSTPIVPRSHAPSVRSVRTSQETVRRRPTGPAHKPLTYVEQLQKLNKPSHHKQGPGMKTVKMQTFMKSHKPLHKQKTYVEQLRGLQPPPPAPRRMAGTRKVRPRPYADPYRTEGEAWERDSVLSDWSVDDNVRRLLYDDESSSMAHRTSYGAMSVDYTVTEGGSDYYDFVMGDDYVGSVDIDEIAQIADAASVRSGSVMSVIDWDAVEDLIADVK</sequence>
<feature type="compositionally biased region" description="Basic residues" evidence="1">
    <location>
        <begin position="1670"/>
        <end position="1683"/>
    </location>
</feature>
<feature type="compositionally biased region" description="Basic and acidic residues" evidence="1">
    <location>
        <begin position="1782"/>
        <end position="1805"/>
    </location>
</feature>
<feature type="region of interest" description="Disordered" evidence="1">
    <location>
        <begin position="2742"/>
        <end position="2947"/>
    </location>
</feature>